<name>A0A5C1AB54_9BACT</name>
<proteinExistence type="predicted"/>
<evidence type="ECO:0008006" key="3">
    <source>
        <dbReference type="Google" id="ProtNLM"/>
    </source>
</evidence>
<dbReference type="RefSeq" id="WP_218575379.1">
    <property type="nucleotide sequence ID" value="NZ_CP042425.1"/>
</dbReference>
<keyword evidence="2" id="KW-1185">Reference proteome</keyword>
<dbReference type="KEGG" id="lrs:PX52LOC_03415"/>
<protein>
    <recommendedName>
        <fullName evidence="3">Histone H1</fullName>
    </recommendedName>
</protein>
<sequence length="74" mass="7640">MPDPNQMAFRIVQAITGEPPPAETPLANDDKDPAAVALGRKGGLKGGKARAESMTAAQRTAAAKKAAAARWAKK</sequence>
<dbReference type="EMBL" id="CP042425">
    <property type="protein sequence ID" value="QEL16461.1"/>
    <property type="molecule type" value="Genomic_DNA"/>
</dbReference>
<dbReference type="AlphaFoldDB" id="A0A5C1AB54"/>
<accession>A0A5C1AB54</accession>
<evidence type="ECO:0000313" key="2">
    <source>
        <dbReference type="Proteomes" id="UP000324974"/>
    </source>
</evidence>
<evidence type="ECO:0000313" key="1">
    <source>
        <dbReference type="EMBL" id="QEL16461.1"/>
    </source>
</evidence>
<dbReference type="Proteomes" id="UP000324974">
    <property type="component" value="Chromosome"/>
</dbReference>
<organism evidence="1 2">
    <name type="scientific">Limnoglobus roseus</name>
    <dbReference type="NCBI Taxonomy" id="2598579"/>
    <lineage>
        <taxon>Bacteria</taxon>
        <taxon>Pseudomonadati</taxon>
        <taxon>Planctomycetota</taxon>
        <taxon>Planctomycetia</taxon>
        <taxon>Gemmatales</taxon>
        <taxon>Gemmataceae</taxon>
        <taxon>Limnoglobus</taxon>
    </lineage>
</organism>
<gene>
    <name evidence="1" type="ORF">PX52LOC_03415</name>
</gene>
<reference evidence="2" key="1">
    <citation type="submission" date="2019-08" db="EMBL/GenBank/DDBJ databases">
        <title>Limnoglobus roseus gen. nov., sp. nov., a novel freshwater planctomycete with a giant genome from the family Gemmataceae.</title>
        <authorList>
            <person name="Kulichevskaya I.S."/>
            <person name="Naumoff D.G."/>
            <person name="Miroshnikov K."/>
            <person name="Ivanova A."/>
            <person name="Philippov D.A."/>
            <person name="Hakobyan A."/>
            <person name="Rijpstra I.C."/>
            <person name="Sinninghe Damste J.S."/>
            <person name="Liesack W."/>
            <person name="Dedysh S.N."/>
        </authorList>
    </citation>
    <scope>NUCLEOTIDE SEQUENCE [LARGE SCALE GENOMIC DNA]</scope>
    <source>
        <strain evidence="2">PX52</strain>
    </source>
</reference>